<organism evidence="8 9">
    <name type="scientific">Mesorhabditis spiculigera</name>
    <dbReference type="NCBI Taxonomy" id="96644"/>
    <lineage>
        <taxon>Eukaryota</taxon>
        <taxon>Metazoa</taxon>
        <taxon>Ecdysozoa</taxon>
        <taxon>Nematoda</taxon>
        <taxon>Chromadorea</taxon>
        <taxon>Rhabditida</taxon>
        <taxon>Rhabditina</taxon>
        <taxon>Rhabditomorpha</taxon>
        <taxon>Rhabditoidea</taxon>
        <taxon>Rhabditidae</taxon>
        <taxon>Mesorhabditinae</taxon>
        <taxon>Mesorhabditis</taxon>
    </lineage>
</organism>
<dbReference type="AlphaFoldDB" id="A0AA36DIN9"/>
<feature type="non-terminal residue" evidence="8">
    <location>
        <position position="211"/>
    </location>
</feature>
<name>A0AA36DIN9_9BILA</name>
<dbReference type="SUPFAM" id="SSF57501">
    <property type="entry name" value="Cystine-knot cytokines"/>
    <property type="match status" value="1"/>
</dbReference>
<evidence type="ECO:0000256" key="5">
    <source>
        <dbReference type="SAM" id="MobiDB-lite"/>
    </source>
</evidence>
<dbReference type="PANTHER" id="PTHR11848">
    <property type="entry name" value="TGF-BETA FAMILY"/>
    <property type="match status" value="1"/>
</dbReference>
<dbReference type="GO" id="GO:0005615">
    <property type="term" value="C:extracellular space"/>
    <property type="evidence" value="ECO:0007669"/>
    <property type="project" value="TreeGrafter"/>
</dbReference>
<proteinExistence type="inferred from homology"/>
<keyword evidence="9" id="KW-1185">Reference proteome</keyword>
<keyword evidence="3" id="KW-0964">Secreted</keyword>
<comment type="similarity">
    <text evidence="2 4">Belongs to the TGF-beta family.</text>
</comment>
<dbReference type="Pfam" id="PF00019">
    <property type="entry name" value="TGF_beta"/>
    <property type="match status" value="1"/>
</dbReference>
<keyword evidence="6" id="KW-0732">Signal</keyword>
<dbReference type="SMART" id="SM00204">
    <property type="entry name" value="TGFB"/>
    <property type="match status" value="1"/>
</dbReference>
<dbReference type="PANTHER" id="PTHR11848:SF309">
    <property type="entry name" value="INHIBIN BETA CHAIN"/>
    <property type="match status" value="1"/>
</dbReference>
<evidence type="ECO:0000313" key="9">
    <source>
        <dbReference type="Proteomes" id="UP001177023"/>
    </source>
</evidence>
<dbReference type="GO" id="GO:0008083">
    <property type="term" value="F:growth factor activity"/>
    <property type="evidence" value="ECO:0007669"/>
    <property type="project" value="UniProtKB-KW"/>
</dbReference>
<comment type="caution">
    <text evidence="8">The sequence shown here is derived from an EMBL/GenBank/DDBJ whole genome shotgun (WGS) entry which is preliminary data.</text>
</comment>
<feature type="region of interest" description="Disordered" evidence="5">
    <location>
        <begin position="40"/>
        <end position="95"/>
    </location>
</feature>
<protein>
    <recommendedName>
        <fullName evidence="7">TGF-beta family profile domain-containing protein</fullName>
    </recommendedName>
</protein>
<dbReference type="InterPro" id="IPR029034">
    <property type="entry name" value="Cystine-knot_cytokine"/>
</dbReference>
<dbReference type="InterPro" id="IPR001839">
    <property type="entry name" value="TGF-b_C"/>
</dbReference>
<feature type="domain" description="TGF-beta family profile" evidence="7">
    <location>
        <begin position="87"/>
        <end position="211"/>
    </location>
</feature>
<dbReference type="InterPro" id="IPR015615">
    <property type="entry name" value="TGF-beta-rel"/>
</dbReference>
<dbReference type="PROSITE" id="PS51362">
    <property type="entry name" value="TGF_BETA_2"/>
    <property type="match status" value="1"/>
</dbReference>
<dbReference type="GO" id="GO:0005125">
    <property type="term" value="F:cytokine activity"/>
    <property type="evidence" value="ECO:0007669"/>
    <property type="project" value="TreeGrafter"/>
</dbReference>
<feature type="compositionally biased region" description="Polar residues" evidence="5">
    <location>
        <begin position="70"/>
        <end position="84"/>
    </location>
</feature>
<dbReference type="Proteomes" id="UP001177023">
    <property type="component" value="Unassembled WGS sequence"/>
</dbReference>
<evidence type="ECO:0000256" key="4">
    <source>
        <dbReference type="RuleBase" id="RU000354"/>
    </source>
</evidence>
<evidence type="ECO:0000313" key="8">
    <source>
        <dbReference type="EMBL" id="CAJ0586844.1"/>
    </source>
</evidence>
<dbReference type="EMBL" id="CATQJA010002709">
    <property type="protein sequence ID" value="CAJ0586844.1"/>
    <property type="molecule type" value="Genomic_DNA"/>
</dbReference>
<dbReference type="CDD" id="cd13756">
    <property type="entry name" value="TGF_beta_BMPs_GDFs"/>
    <property type="match status" value="1"/>
</dbReference>
<gene>
    <name evidence="8" type="ORF">MSPICULIGERA_LOCUS24826</name>
</gene>
<evidence type="ECO:0000256" key="1">
    <source>
        <dbReference type="ARBA" id="ARBA00004613"/>
    </source>
</evidence>
<accession>A0AA36DIN9</accession>
<feature type="chain" id="PRO_5041423996" description="TGF-beta family profile domain-containing protein" evidence="6">
    <location>
        <begin position="19"/>
        <end position="211"/>
    </location>
</feature>
<evidence type="ECO:0000256" key="3">
    <source>
        <dbReference type="ARBA" id="ARBA00022525"/>
    </source>
</evidence>
<evidence type="ECO:0000256" key="2">
    <source>
        <dbReference type="ARBA" id="ARBA00006656"/>
    </source>
</evidence>
<sequence length="211" mass="23830">MHPFLIFLLIPAIYCACGTPTECQQIAQRLDKMKAEMRHGGGFKDHEMTTMSTTRRADYNATSESKRQKFQGSKSNSTETSTTGLGERNRQLRECDSGDGTPNCCPRDLLINLDHFDGWDFVVAPREINVRQCVGDCTVPHLLTTRENLEKKDMLHLTRNDFLRASYAVELAPTCCHIDSYAPLDTILIFPNQTVTKYVFHNVVALSCSCF</sequence>
<keyword evidence="4" id="KW-0339">Growth factor</keyword>
<feature type="signal peptide" evidence="6">
    <location>
        <begin position="1"/>
        <end position="18"/>
    </location>
</feature>
<evidence type="ECO:0000259" key="7">
    <source>
        <dbReference type="PROSITE" id="PS51362"/>
    </source>
</evidence>
<reference evidence="8" key="1">
    <citation type="submission" date="2023-06" db="EMBL/GenBank/DDBJ databases">
        <authorList>
            <person name="Delattre M."/>
        </authorList>
    </citation>
    <scope>NUCLEOTIDE SEQUENCE</scope>
    <source>
        <strain evidence="8">AF72</strain>
    </source>
</reference>
<dbReference type="Gene3D" id="2.10.90.10">
    <property type="entry name" value="Cystine-knot cytokines"/>
    <property type="match status" value="1"/>
</dbReference>
<evidence type="ECO:0000256" key="6">
    <source>
        <dbReference type="SAM" id="SignalP"/>
    </source>
</evidence>
<comment type="subcellular location">
    <subcellularLocation>
        <location evidence="1">Secreted</location>
    </subcellularLocation>
</comment>